<evidence type="ECO:0000256" key="1">
    <source>
        <dbReference type="ARBA" id="ARBA00008821"/>
    </source>
</evidence>
<evidence type="ECO:0000313" key="3">
    <source>
        <dbReference type="EMBL" id="KAK7352489.1"/>
    </source>
</evidence>
<dbReference type="Proteomes" id="UP001374584">
    <property type="component" value="Unassembled WGS sequence"/>
</dbReference>
<keyword evidence="2" id="KW-0812">Transmembrane</keyword>
<evidence type="ECO:0000313" key="4">
    <source>
        <dbReference type="Proteomes" id="UP001374584"/>
    </source>
</evidence>
<keyword evidence="2" id="KW-1133">Transmembrane helix</keyword>
<sequence>MSTVHAKRYSSYTDPYEVKRLSSMLVQRFTHTIRGIQGALIVSACFHIVVRFLGIWRGAVRENAGLLALTPKGHPNISWLYDFLLYICYLTSAGLGFLQFFNLNSFRTKFVLGSSFFLGLSIPQYFIENFHVKHQHGWLNDMVSGIFMSHTTVAALIAFILDITLTCENDAARKDSGLQ</sequence>
<feature type="transmembrane region" description="Helical" evidence="2">
    <location>
        <begin position="147"/>
        <end position="165"/>
    </location>
</feature>
<keyword evidence="4" id="KW-1185">Reference proteome</keyword>
<dbReference type="PANTHER" id="PTHR11119">
    <property type="entry name" value="XANTHINE-URACIL / VITAMIN C PERMEASE FAMILY MEMBER"/>
    <property type="match status" value="1"/>
</dbReference>
<name>A0AAN9QYY4_PHACN</name>
<proteinExistence type="inferred from homology"/>
<reference evidence="3 4" key="1">
    <citation type="submission" date="2024-01" db="EMBL/GenBank/DDBJ databases">
        <title>The genomes of 5 underutilized Papilionoideae crops provide insights into root nodulation and disease resistanc.</title>
        <authorList>
            <person name="Jiang F."/>
        </authorList>
    </citation>
    <scope>NUCLEOTIDE SEQUENCE [LARGE SCALE GENOMIC DNA]</scope>
    <source>
        <strain evidence="3">JINMINGXINNONG_FW02</strain>
        <tissue evidence="3">Leaves</tissue>
    </source>
</reference>
<keyword evidence="2" id="KW-0472">Membrane</keyword>
<organism evidence="3 4">
    <name type="scientific">Phaseolus coccineus</name>
    <name type="common">Scarlet runner bean</name>
    <name type="synonym">Phaseolus multiflorus</name>
    <dbReference type="NCBI Taxonomy" id="3886"/>
    <lineage>
        <taxon>Eukaryota</taxon>
        <taxon>Viridiplantae</taxon>
        <taxon>Streptophyta</taxon>
        <taxon>Embryophyta</taxon>
        <taxon>Tracheophyta</taxon>
        <taxon>Spermatophyta</taxon>
        <taxon>Magnoliopsida</taxon>
        <taxon>eudicotyledons</taxon>
        <taxon>Gunneridae</taxon>
        <taxon>Pentapetalae</taxon>
        <taxon>rosids</taxon>
        <taxon>fabids</taxon>
        <taxon>Fabales</taxon>
        <taxon>Fabaceae</taxon>
        <taxon>Papilionoideae</taxon>
        <taxon>50 kb inversion clade</taxon>
        <taxon>NPAAA clade</taxon>
        <taxon>indigoferoid/millettioid clade</taxon>
        <taxon>Phaseoleae</taxon>
        <taxon>Phaseolus</taxon>
    </lineage>
</organism>
<comment type="similarity">
    <text evidence="1">Belongs to the nucleobase:cation symporter-2 (NCS2) (TC 2.A.40) family.</text>
</comment>
<evidence type="ECO:0000256" key="2">
    <source>
        <dbReference type="SAM" id="Phobius"/>
    </source>
</evidence>
<comment type="caution">
    <text evidence="3">The sequence shown here is derived from an EMBL/GenBank/DDBJ whole genome shotgun (WGS) entry which is preliminary data.</text>
</comment>
<dbReference type="AlphaFoldDB" id="A0AAN9QYY4"/>
<feature type="transmembrane region" description="Helical" evidence="2">
    <location>
        <begin position="79"/>
        <end position="98"/>
    </location>
</feature>
<feature type="transmembrane region" description="Helical" evidence="2">
    <location>
        <begin position="38"/>
        <end position="59"/>
    </location>
</feature>
<gene>
    <name evidence="3" type="ORF">VNO80_17911</name>
</gene>
<feature type="transmembrane region" description="Helical" evidence="2">
    <location>
        <begin position="110"/>
        <end position="127"/>
    </location>
</feature>
<accession>A0AAN9QYY4</accession>
<dbReference type="EMBL" id="JAYMYR010000007">
    <property type="protein sequence ID" value="KAK7352489.1"/>
    <property type="molecule type" value="Genomic_DNA"/>
</dbReference>
<protein>
    <submittedName>
        <fullName evidence="3">Uncharacterized protein</fullName>
    </submittedName>
</protein>